<reference evidence="1 2" key="1">
    <citation type="submission" date="2013-07" db="EMBL/GenBank/DDBJ databases">
        <title>Comparative Genomic and Metabolomic Analysis of Twelve Strains of Pseudoalteromonas luteoviolacea.</title>
        <authorList>
            <person name="Vynne N.G."/>
            <person name="Mansson M."/>
            <person name="Gram L."/>
        </authorList>
    </citation>
    <scope>NUCLEOTIDE SEQUENCE [LARGE SCALE GENOMIC DNA]</scope>
    <source>
        <strain evidence="1 2">CPMOR-1</strain>
    </source>
</reference>
<name>A0A162C743_9GAMM</name>
<accession>A0A162C743</accession>
<dbReference type="EMBL" id="AUYC01000028">
    <property type="protein sequence ID" value="KZN63253.1"/>
    <property type="molecule type" value="Genomic_DNA"/>
</dbReference>
<dbReference type="SUPFAM" id="SSF50630">
    <property type="entry name" value="Acid proteases"/>
    <property type="match status" value="1"/>
</dbReference>
<dbReference type="Gene3D" id="2.40.70.10">
    <property type="entry name" value="Acid Proteases"/>
    <property type="match status" value="2"/>
</dbReference>
<evidence type="ECO:0000313" key="1">
    <source>
        <dbReference type="EMBL" id="KZN63253.1"/>
    </source>
</evidence>
<dbReference type="AlphaFoldDB" id="A0A162C743"/>
<comment type="caution">
    <text evidence="1">The sequence shown here is derived from an EMBL/GenBank/DDBJ whole genome shotgun (WGS) entry which is preliminary data.</text>
</comment>
<organism evidence="1 2">
    <name type="scientific">Pseudoalteromonas luteoviolacea CPMOR-1</name>
    <dbReference type="NCBI Taxonomy" id="1365248"/>
    <lineage>
        <taxon>Bacteria</taxon>
        <taxon>Pseudomonadati</taxon>
        <taxon>Pseudomonadota</taxon>
        <taxon>Gammaproteobacteria</taxon>
        <taxon>Alteromonadales</taxon>
        <taxon>Pseudoalteromonadaceae</taxon>
        <taxon>Pseudoalteromonas</taxon>
    </lineage>
</organism>
<gene>
    <name evidence="1" type="ORF">N473_17650</name>
</gene>
<dbReference type="PATRIC" id="fig|1365248.3.peg.2449"/>
<proteinExistence type="predicted"/>
<evidence type="ECO:0000313" key="2">
    <source>
        <dbReference type="Proteomes" id="UP000076486"/>
    </source>
</evidence>
<protein>
    <recommendedName>
        <fullName evidence="3">Peptidase A2 domain-containing protein</fullName>
    </recommendedName>
</protein>
<sequence>MYMTFLQNKYKTTLLRVFRIPKIATINPPHNLSKHYFMKYITLLVGLLFNTFSHAAMTPWLDFTYQNGLITIPVKVSGIDSYAVLDTGANINAINENFVAKHKLTYTHSGNMELEGAFDTKRNKVYQKVPVSFFGINTQLEDLPTITLNNPDNAVLFGQGFFKLFNTQIDYPNQRMRLLTHDHLDLKKYENIEFKLQKGFERPIVKLELEGDSVWMLLDTGYSGGIMIERRFAKKFGWLETQNQTAQFSGANTSEKMENVQAKEVKFGPYTLSNVHVAFPAKGSKVKITSQYSHSSSHVKGVRVRGIVGYEVFKHFVMTMDLKSGNLHVGVPKEQL</sequence>
<dbReference type="Pfam" id="PF13650">
    <property type="entry name" value="Asp_protease_2"/>
    <property type="match status" value="1"/>
</dbReference>
<dbReference type="Proteomes" id="UP000076486">
    <property type="component" value="Unassembled WGS sequence"/>
</dbReference>
<evidence type="ECO:0008006" key="3">
    <source>
        <dbReference type="Google" id="ProtNLM"/>
    </source>
</evidence>
<dbReference type="InterPro" id="IPR021109">
    <property type="entry name" value="Peptidase_aspartic_dom_sf"/>
</dbReference>